<dbReference type="Proteomes" id="UP000647587">
    <property type="component" value="Unassembled WGS sequence"/>
</dbReference>
<gene>
    <name evidence="1" type="ORF">GCM10008955_16440</name>
</gene>
<protein>
    <submittedName>
        <fullName evidence="1">Uncharacterized protein</fullName>
    </submittedName>
</protein>
<evidence type="ECO:0000313" key="2">
    <source>
        <dbReference type="Proteomes" id="UP000647587"/>
    </source>
</evidence>
<sequence>MTTFQPARTSHPSLARAEQAAQRDERLFGTWVMEVSTPQGTLTAPQLQDWEVRAWPVARLGDLTLEVRPLCPYLDENDLCAELRRGGYQVLGPVRARRPE</sequence>
<accession>A0ABQ2ESF4</accession>
<evidence type="ECO:0000313" key="1">
    <source>
        <dbReference type="EMBL" id="GGK23528.1"/>
    </source>
</evidence>
<dbReference type="RefSeq" id="WP_189006497.1">
    <property type="nucleotide sequence ID" value="NZ_BMPP01000005.1"/>
</dbReference>
<keyword evidence="2" id="KW-1185">Reference proteome</keyword>
<reference evidence="2" key="1">
    <citation type="journal article" date="2019" name="Int. J. Syst. Evol. Microbiol.">
        <title>The Global Catalogue of Microorganisms (GCM) 10K type strain sequencing project: providing services to taxonomists for standard genome sequencing and annotation.</title>
        <authorList>
            <consortium name="The Broad Institute Genomics Platform"/>
            <consortium name="The Broad Institute Genome Sequencing Center for Infectious Disease"/>
            <person name="Wu L."/>
            <person name="Ma J."/>
        </authorList>
    </citation>
    <scope>NUCLEOTIDE SEQUENCE [LARGE SCALE GENOMIC DNA]</scope>
    <source>
        <strain evidence="2">JCM 30331</strain>
    </source>
</reference>
<proteinExistence type="predicted"/>
<organism evidence="1 2">
    <name type="scientific">Deinococcus malanensis</name>
    <dbReference type="NCBI Taxonomy" id="1706855"/>
    <lineage>
        <taxon>Bacteria</taxon>
        <taxon>Thermotogati</taxon>
        <taxon>Deinococcota</taxon>
        <taxon>Deinococci</taxon>
        <taxon>Deinococcales</taxon>
        <taxon>Deinococcaceae</taxon>
        <taxon>Deinococcus</taxon>
    </lineage>
</organism>
<name>A0ABQ2ESF4_9DEIO</name>
<dbReference type="EMBL" id="BMPP01000005">
    <property type="protein sequence ID" value="GGK23528.1"/>
    <property type="molecule type" value="Genomic_DNA"/>
</dbReference>
<comment type="caution">
    <text evidence="1">The sequence shown here is derived from an EMBL/GenBank/DDBJ whole genome shotgun (WGS) entry which is preliminary data.</text>
</comment>